<accession>A0A224YBM7</accession>
<proteinExistence type="predicted"/>
<feature type="chain" id="PRO_5012420439" evidence="1">
    <location>
        <begin position="22"/>
        <end position="211"/>
    </location>
</feature>
<reference evidence="2" key="1">
    <citation type="journal article" date="2017" name="Parasit. Vectors">
        <title>Sialotranscriptomics of Rhipicephalus zambeziensis reveals intricate expression profiles of secretory proteins and suggests tight temporal transcriptional regulation during blood-feeding.</title>
        <authorList>
            <person name="de Castro M.H."/>
            <person name="de Klerk D."/>
            <person name="Pienaar R."/>
            <person name="Rees D.J.G."/>
            <person name="Mans B.J."/>
        </authorList>
    </citation>
    <scope>NUCLEOTIDE SEQUENCE</scope>
    <source>
        <tissue evidence="2">Salivary glands</tissue>
    </source>
</reference>
<protein>
    <submittedName>
        <fullName evidence="2">Lipocalin</fullName>
    </submittedName>
</protein>
<evidence type="ECO:0000256" key="1">
    <source>
        <dbReference type="SAM" id="SignalP"/>
    </source>
</evidence>
<feature type="signal peptide" evidence="1">
    <location>
        <begin position="1"/>
        <end position="21"/>
    </location>
</feature>
<name>A0A224YBM7_9ACAR</name>
<sequence>MLGNLSSAAALFTLLIIAANSDDFQEKSSKTHTPNIRKFLNTSEPIWTYNSTLPESLPCTVDVMLRCTKLSILYNRSYYMRPKVLSEVLQGWFKIRNKDKMTAGKVGKRTVFRERILYVNRTGGCAVIKSRLLLPGEEPWYDLRVRNSSILTGPSRDCSDFFFNAFAKQTNKIVQSKVRRPPAAAKPIYDPWCQRILQSPALVKRPSDKAE</sequence>
<keyword evidence="1" id="KW-0732">Signal</keyword>
<organism evidence="2">
    <name type="scientific">Rhipicephalus zambeziensis</name>
    <dbReference type="NCBI Taxonomy" id="60191"/>
    <lineage>
        <taxon>Eukaryota</taxon>
        <taxon>Metazoa</taxon>
        <taxon>Ecdysozoa</taxon>
        <taxon>Arthropoda</taxon>
        <taxon>Chelicerata</taxon>
        <taxon>Arachnida</taxon>
        <taxon>Acari</taxon>
        <taxon>Parasitiformes</taxon>
        <taxon>Ixodida</taxon>
        <taxon>Ixodoidea</taxon>
        <taxon>Ixodidae</taxon>
        <taxon>Rhipicephalinae</taxon>
        <taxon>Rhipicephalus</taxon>
        <taxon>Rhipicephalus</taxon>
    </lineage>
</organism>
<evidence type="ECO:0000313" key="2">
    <source>
        <dbReference type="EMBL" id="MAA15108.1"/>
    </source>
</evidence>
<dbReference type="EMBL" id="GFPF01003962">
    <property type="protein sequence ID" value="MAA15108.1"/>
    <property type="molecule type" value="Transcribed_RNA"/>
</dbReference>
<dbReference type="AlphaFoldDB" id="A0A224YBM7"/>